<feature type="transmembrane region" description="Helical" evidence="1">
    <location>
        <begin position="34"/>
        <end position="55"/>
    </location>
</feature>
<dbReference type="RefSeq" id="WP_131608249.1">
    <property type="nucleotide sequence ID" value="NZ_SJSM01000003.1"/>
</dbReference>
<organism evidence="2 3">
    <name type="scientific">Pedobacter hiemivivus</name>
    <dbReference type="NCBI Taxonomy" id="2530454"/>
    <lineage>
        <taxon>Bacteria</taxon>
        <taxon>Pseudomonadati</taxon>
        <taxon>Bacteroidota</taxon>
        <taxon>Sphingobacteriia</taxon>
        <taxon>Sphingobacteriales</taxon>
        <taxon>Sphingobacteriaceae</taxon>
        <taxon>Pedobacter</taxon>
    </lineage>
</organism>
<keyword evidence="1" id="KW-0812">Transmembrane</keyword>
<keyword evidence="1" id="KW-0472">Membrane</keyword>
<dbReference type="EMBL" id="SJSM01000003">
    <property type="protein sequence ID" value="TCC97893.1"/>
    <property type="molecule type" value="Genomic_DNA"/>
</dbReference>
<reference evidence="2 3" key="1">
    <citation type="submission" date="2019-02" db="EMBL/GenBank/DDBJ databases">
        <title>Pedobacter sp. RP-3-8 sp. nov., isolated from Arctic soil.</title>
        <authorList>
            <person name="Dahal R.H."/>
        </authorList>
    </citation>
    <scope>NUCLEOTIDE SEQUENCE [LARGE SCALE GENOMIC DNA]</scope>
    <source>
        <strain evidence="2 3">RP-3-8</strain>
    </source>
</reference>
<dbReference type="OrthoDB" id="772521at2"/>
<keyword evidence="2" id="KW-0030">Aminoacyl-tRNA synthetase</keyword>
<evidence type="ECO:0000313" key="3">
    <source>
        <dbReference type="Proteomes" id="UP000291117"/>
    </source>
</evidence>
<name>A0A4R0NF25_9SPHI</name>
<evidence type="ECO:0000313" key="2">
    <source>
        <dbReference type="EMBL" id="TCC97893.1"/>
    </source>
</evidence>
<keyword evidence="1" id="KW-1133">Transmembrane helix</keyword>
<gene>
    <name evidence="2" type="ORF">EZ444_08260</name>
</gene>
<accession>A0A4R0NF25</accession>
<proteinExistence type="predicted"/>
<keyword evidence="3" id="KW-1185">Reference proteome</keyword>
<dbReference type="AlphaFoldDB" id="A0A4R0NF25"/>
<comment type="caution">
    <text evidence="2">The sequence shown here is derived from an EMBL/GenBank/DDBJ whole genome shotgun (WGS) entry which is preliminary data.</text>
</comment>
<sequence length="88" mass="10110">MIKVLRLQKAVYLIILGVIGLIAYKIMEANRIDWAVYILQFSGLLFLIGAIWMVYPIFFAKKINAEEVQLDPEKHEEDTDPSVTTSRP</sequence>
<dbReference type="Proteomes" id="UP000291117">
    <property type="component" value="Unassembled WGS sequence"/>
</dbReference>
<feature type="transmembrane region" description="Helical" evidence="1">
    <location>
        <begin position="10"/>
        <end position="27"/>
    </location>
</feature>
<evidence type="ECO:0000256" key="1">
    <source>
        <dbReference type="SAM" id="Phobius"/>
    </source>
</evidence>
<dbReference type="GO" id="GO:0004812">
    <property type="term" value="F:aminoacyl-tRNA ligase activity"/>
    <property type="evidence" value="ECO:0007669"/>
    <property type="project" value="UniProtKB-KW"/>
</dbReference>
<keyword evidence="2" id="KW-0436">Ligase</keyword>
<protein>
    <submittedName>
        <fullName evidence="2">Isoleucyl-tRNA synthetase</fullName>
    </submittedName>
</protein>